<organism evidence="2 3">
    <name type="scientific">Candidatus Onthousia excrementipullorum</name>
    <dbReference type="NCBI Taxonomy" id="2840884"/>
    <lineage>
        <taxon>Bacteria</taxon>
        <taxon>Bacillati</taxon>
        <taxon>Bacillota</taxon>
        <taxon>Bacilli</taxon>
        <taxon>Candidatus Onthousia</taxon>
    </lineage>
</organism>
<dbReference type="EMBL" id="DVHC01000030">
    <property type="protein sequence ID" value="HIR59004.1"/>
    <property type="molecule type" value="Genomic_DNA"/>
</dbReference>
<evidence type="ECO:0000313" key="3">
    <source>
        <dbReference type="Proteomes" id="UP000824232"/>
    </source>
</evidence>
<reference evidence="2" key="1">
    <citation type="submission" date="2020-10" db="EMBL/GenBank/DDBJ databases">
        <authorList>
            <person name="Gilroy R."/>
        </authorList>
    </citation>
    <scope>NUCLEOTIDE SEQUENCE</scope>
    <source>
        <strain evidence="2">CHK184-20233</strain>
    </source>
</reference>
<dbReference type="InterPro" id="IPR016181">
    <property type="entry name" value="Acyl_CoA_acyltransferase"/>
</dbReference>
<feature type="domain" description="N-acetyltransferase" evidence="1">
    <location>
        <begin position="32"/>
        <end position="185"/>
    </location>
</feature>
<dbReference type="Gene3D" id="3.40.630.30">
    <property type="match status" value="1"/>
</dbReference>
<dbReference type="GO" id="GO:0016747">
    <property type="term" value="F:acyltransferase activity, transferring groups other than amino-acyl groups"/>
    <property type="evidence" value="ECO:0007669"/>
    <property type="project" value="InterPro"/>
</dbReference>
<evidence type="ECO:0000259" key="1">
    <source>
        <dbReference type="PROSITE" id="PS51186"/>
    </source>
</evidence>
<dbReference type="SUPFAM" id="SSF55729">
    <property type="entry name" value="Acyl-CoA N-acyltransferases (Nat)"/>
    <property type="match status" value="1"/>
</dbReference>
<comment type="caution">
    <text evidence="2">The sequence shown here is derived from an EMBL/GenBank/DDBJ whole genome shotgun (WGS) entry which is preliminary data.</text>
</comment>
<name>A0A9D1J3C7_9FIRM</name>
<sequence>MNSIEKTLEYHELLMTYSDTSKFGDDTLPKGFHYEFYKSGDEEEWSKIHIESGEFMSMKEGLKIFHDFYGSFLKELPKRLFFIINDVGEKVGTATISLLSEKEFGYDAVVDWLAIKKQYQGYHLSKPMINKVIKLANELGHKKLLLHTQTHTWLAAKLYLDLGFEPFNVEEDMKGWQILKTITNHIKLRNIKKVPENDIYFDIALKTKAKLDELFETNYEYSIWHKNGRHDVEVNYNNHLYKYKYHDDKNGFWLEKDK</sequence>
<evidence type="ECO:0000313" key="2">
    <source>
        <dbReference type="EMBL" id="HIR59004.1"/>
    </source>
</evidence>
<accession>A0A9D1J3C7</accession>
<dbReference type="PROSITE" id="PS51186">
    <property type="entry name" value="GNAT"/>
    <property type="match status" value="1"/>
</dbReference>
<gene>
    <name evidence="2" type="ORF">IAB38_03040</name>
</gene>
<dbReference type="Proteomes" id="UP000824232">
    <property type="component" value="Unassembled WGS sequence"/>
</dbReference>
<dbReference type="Pfam" id="PF00583">
    <property type="entry name" value="Acetyltransf_1"/>
    <property type="match status" value="1"/>
</dbReference>
<dbReference type="AlphaFoldDB" id="A0A9D1J3C7"/>
<protein>
    <submittedName>
        <fullName evidence="2">GNAT family N-acetyltransferase</fullName>
    </submittedName>
</protein>
<proteinExistence type="predicted"/>
<dbReference type="InterPro" id="IPR000182">
    <property type="entry name" value="GNAT_dom"/>
</dbReference>
<reference evidence="2" key="2">
    <citation type="journal article" date="2021" name="PeerJ">
        <title>Extensive microbial diversity within the chicken gut microbiome revealed by metagenomics and culture.</title>
        <authorList>
            <person name="Gilroy R."/>
            <person name="Ravi A."/>
            <person name="Getino M."/>
            <person name="Pursley I."/>
            <person name="Horton D.L."/>
            <person name="Alikhan N.F."/>
            <person name="Baker D."/>
            <person name="Gharbi K."/>
            <person name="Hall N."/>
            <person name="Watson M."/>
            <person name="Adriaenssens E.M."/>
            <person name="Foster-Nyarko E."/>
            <person name="Jarju S."/>
            <person name="Secka A."/>
            <person name="Antonio M."/>
            <person name="Oren A."/>
            <person name="Chaudhuri R.R."/>
            <person name="La Ragione R."/>
            <person name="Hildebrand F."/>
            <person name="Pallen M.J."/>
        </authorList>
    </citation>
    <scope>NUCLEOTIDE SEQUENCE</scope>
    <source>
        <strain evidence="2">CHK184-20233</strain>
    </source>
</reference>